<dbReference type="EMBL" id="NIDE01000014">
    <property type="protein sequence ID" value="OWK38250.1"/>
    <property type="molecule type" value="Genomic_DNA"/>
</dbReference>
<feature type="repeat" description="NHL" evidence="4">
    <location>
        <begin position="74"/>
        <end position="118"/>
    </location>
</feature>
<dbReference type="AlphaFoldDB" id="A0A225D9G9"/>
<sequence length="253" mass="27640">MATDAKDRVYVAHRGPKPVLVFDRDGTFLRPWGDDHIRTAHGLRVDPAGNVWLTDIGSHLVMKFDPAGKLLLSLGRKGKAGDKPDEFDQPTDVAVTPAGDFYVTDGYGNSRVLKFDRTGKLIRQWGTEGQGEGEFDLPHAICLDAKGRVYVGDRENNRVQVFDADGKFLAQWRESGAPYGLFLAGDRLFVADGRAGWIRVLGPDGKLLGRWGEPGAAAGRGPMPHMLCVDSHGDVYVAAVTGKRIQKFVAVKK</sequence>
<dbReference type="Proteomes" id="UP000214646">
    <property type="component" value="Unassembled WGS sequence"/>
</dbReference>
<reference evidence="6" key="1">
    <citation type="submission" date="2017-06" db="EMBL/GenBank/DDBJ databases">
        <title>Genome analysis of Fimbriiglobus ruber SP5, the first member of the order Planctomycetales with confirmed chitinolytic capability.</title>
        <authorList>
            <person name="Ravin N.V."/>
            <person name="Rakitin A.L."/>
            <person name="Ivanova A.A."/>
            <person name="Beletsky A.V."/>
            <person name="Kulichevskaya I.S."/>
            <person name="Mardanov A.V."/>
            <person name="Dedysh S.N."/>
        </authorList>
    </citation>
    <scope>NUCLEOTIDE SEQUENCE [LARGE SCALE GENOMIC DNA]</scope>
    <source>
        <strain evidence="6">SP5</strain>
    </source>
</reference>
<evidence type="ECO:0000256" key="3">
    <source>
        <dbReference type="ARBA" id="ARBA00023180"/>
    </source>
</evidence>
<dbReference type="InterPro" id="IPR001258">
    <property type="entry name" value="NHL_repeat"/>
</dbReference>
<evidence type="ECO:0000256" key="2">
    <source>
        <dbReference type="ARBA" id="ARBA00022737"/>
    </source>
</evidence>
<feature type="repeat" description="NHL" evidence="4">
    <location>
        <begin position="126"/>
        <end position="165"/>
    </location>
</feature>
<gene>
    <name evidence="5" type="ORF">FRUB_07370</name>
</gene>
<evidence type="ECO:0000313" key="6">
    <source>
        <dbReference type="Proteomes" id="UP000214646"/>
    </source>
</evidence>
<dbReference type="CDD" id="cd14958">
    <property type="entry name" value="NHL_PAL_like"/>
    <property type="match status" value="1"/>
</dbReference>
<protein>
    <submittedName>
        <fullName evidence="5">NHL repeat domain protein</fullName>
    </submittedName>
</protein>
<dbReference type="Pfam" id="PF01436">
    <property type="entry name" value="NHL"/>
    <property type="match status" value="2"/>
</dbReference>
<keyword evidence="3" id="KW-0325">Glycoprotein</keyword>
<dbReference type="PANTHER" id="PTHR10680">
    <property type="entry name" value="PEPTIDYL-GLYCINE ALPHA-AMIDATING MONOOXYGENASE"/>
    <property type="match status" value="1"/>
</dbReference>
<keyword evidence="2" id="KW-0677">Repeat</keyword>
<keyword evidence="1" id="KW-0732">Signal</keyword>
<dbReference type="Gene3D" id="2.120.10.30">
    <property type="entry name" value="TolB, C-terminal domain"/>
    <property type="match status" value="1"/>
</dbReference>
<proteinExistence type="predicted"/>
<evidence type="ECO:0000256" key="1">
    <source>
        <dbReference type="ARBA" id="ARBA00022729"/>
    </source>
</evidence>
<organism evidence="5 6">
    <name type="scientific">Fimbriiglobus ruber</name>
    <dbReference type="NCBI Taxonomy" id="1908690"/>
    <lineage>
        <taxon>Bacteria</taxon>
        <taxon>Pseudomonadati</taxon>
        <taxon>Planctomycetota</taxon>
        <taxon>Planctomycetia</taxon>
        <taxon>Gemmatales</taxon>
        <taxon>Gemmataceae</taxon>
        <taxon>Fimbriiglobus</taxon>
    </lineage>
</organism>
<evidence type="ECO:0000313" key="5">
    <source>
        <dbReference type="EMBL" id="OWK38250.1"/>
    </source>
</evidence>
<comment type="caution">
    <text evidence="5">The sequence shown here is derived from an EMBL/GenBank/DDBJ whole genome shotgun (WGS) entry which is preliminary data.</text>
</comment>
<accession>A0A225D9G9</accession>
<keyword evidence="6" id="KW-1185">Reference proteome</keyword>
<dbReference type="PROSITE" id="PS51125">
    <property type="entry name" value="NHL"/>
    <property type="match status" value="2"/>
</dbReference>
<dbReference type="PANTHER" id="PTHR10680:SF38">
    <property type="entry name" value="BLL1368 PROTEIN"/>
    <property type="match status" value="1"/>
</dbReference>
<name>A0A225D9G9_9BACT</name>
<dbReference type="InterPro" id="IPR011042">
    <property type="entry name" value="6-blade_b-propeller_TolB-like"/>
</dbReference>
<evidence type="ECO:0000256" key="4">
    <source>
        <dbReference type="PROSITE-ProRule" id="PRU00504"/>
    </source>
</evidence>
<dbReference type="SUPFAM" id="SSF101898">
    <property type="entry name" value="NHL repeat"/>
    <property type="match status" value="1"/>
</dbReference>